<sequence>MIKIGVITAPHSIEEIKQIEPLIQDQCELSFIPYRQLSEIKELYNSHHLFYDGILFSGELGYKIWQQEGTVFQTPTYYLHIPEGDFYKRLFAISNANKHLNFSRVYIDSISKENNYMGLKEVLKKDEFPFSNEIEYSESIYEKTFQQHLSLWQQGKIDLSITRVSNIVELLNQAGIPNIFIFPSKASILEQIQQIINELQISNLLENQWTIGIITIENQDNISDLDFKQILLHKALLEFNEKEKPLSVIQKKHANFEVITSYAELKNLTNEFTECSLLRYLNQTLPFHVHIGWGIGTTLYAAKTSAQTANKQAESNNFPCSYVITANEEVIGPLGEETCLHFTNTVDPQLEQLSETLGISSLRIQKIMAVISKLQTNELTAEDLAYHLGLTLRQAN</sequence>
<dbReference type="KEGG" id="pasa:BAOM_1837"/>
<evidence type="ECO:0000313" key="1">
    <source>
        <dbReference type="EMBL" id="AZV42447.1"/>
    </source>
</evidence>
<dbReference type="Proteomes" id="UP000283095">
    <property type="component" value="Chromosome"/>
</dbReference>
<dbReference type="AlphaFoldDB" id="A0A3Q9RM96"/>
<accession>A0A3Q9RM96</accession>
<reference evidence="1 2" key="1">
    <citation type="submission" date="2018-01" db="EMBL/GenBank/DDBJ databases">
        <title>Bacillus asahii Genome sequencing and assembly.</title>
        <authorList>
            <person name="Jiang H."/>
            <person name="Feng Y."/>
            <person name="Zhao F."/>
            <person name="Lin X."/>
        </authorList>
    </citation>
    <scope>NUCLEOTIDE SEQUENCE [LARGE SCALE GENOMIC DNA]</scope>
    <source>
        <strain evidence="1 2">OM18</strain>
    </source>
</reference>
<evidence type="ECO:0000313" key="2">
    <source>
        <dbReference type="Proteomes" id="UP000283095"/>
    </source>
</evidence>
<name>A0A3Q9RM96_9BACI</name>
<dbReference type="EMBL" id="CP026095">
    <property type="protein sequence ID" value="AZV42447.1"/>
    <property type="molecule type" value="Genomic_DNA"/>
</dbReference>
<evidence type="ECO:0008006" key="3">
    <source>
        <dbReference type="Google" id="ProtNLM"/>
    </source>
</evidence>
<dbReference type="RefSeq" id="WP_127759923.1">
    <property type="nucleotide sequence ID" value="NZ_CP026095.1"/>
</dbReference>
<gene>
    <name evidence="1" type="ORF">BAOM_1837</name>
</gene>
<dbReference type="OrthoDB" id="4986073at2"/>
<organism evidence="1 2">
    <name type="scientific">Peribacillus asahii</name>
    <dbReference type="NCBI Taxonomy" id="228899"/>
    <lineage>
        <taxon>Bacteria</taxon>
        <taxon>Bacillati</taxon>
        <taxon>Bacillota</taxon>
        <taxon>Bacilli</taxon>
        <taxon>Bacillales</taxon>
        <taxon>Bacillaceae</taxon>
        <taxon>Peribacillus</taxon>
    </lineage>
</organism>
<proteinExistence type="predicted"/>
<protein>
    <recommendedName>
        <fullName evidence="3">Transcriptional regulator</fullName>
    </recommendedName>
</protein>